<evidence type="ECO:0000313" key="4">
    <source>
        <dbReference type="EMBL" id="OHB04790.1"/>
    </source>
</evidence>
<accession>A0A1G2U711</accession>
<dbReference type="SMART" id="SM00028">
    <property type="entry name" value="TPR"/>
    <property type="match status" value="5"/>
</dbReference>
<feature type="transmembrane region" description="Helical" evidence="3">
    <location>
        <begin position="232"/>
        <end position="250"/>
    </location>
</feature>
<feature type="transmembrane region" description="Helical" evidence="3">
    <location>
        <begin position="415"/>
        <end position="434"/>
    </location>
</feature>
<comment type="caution">
    <text evidence="4">The sequence shown here is derived from an EMBL/GenBank/DDBJ whole genome shotgun (WGS) entry which is preliminary data.</text>
</comment>
<feature type="transmembrane region" description="Helical" evidence="3">
    <location>
        <begin position="440"/>
        <end position="461"/>
    </location>
</feature>
<feature type="compositionally biased region" description="Basic and acidic residues" evidence="2">
    <location>
        <begin position="791"/>
        <end position="801"/>
    </location>
</feature>
<proteinExistence type="predicted"/>
<feature type="transmembrane region" description="Helical" evidence="3">
    <location>
        <begin position="111"/>
        <end position="131"/>
    </location>
</feature>
<keyword evidence="3" id="KW-0472">Membrane</keyword>
<dbReference type="EMBL" id="MHWE01000002">
    <property type="protein sequence ID" value="OHB04790.1"/>
    <property type="molecule type" value="Genomic_DNA"/>
</dbReference>
<dbReference type="Proteomes" id="UP000176800">
    <property type="component" value="Unassembled WGS sequence"/>
</dbReference>
<feature type="repeat" description="TPR" evidence="1">
    <location>
        <begin position="632"/>
        <end position="665"/>
    </location>
</feature>
<evidence type="ECO:0000256" key="3">
    <source>
        <dbReference type="SAM" id="Phobius"/>
    </source>
</evidence>
<gene>
    <name evidence="4" type="ORF">A3B14_01430</name>
</gene>
<feature type="transmembrane region" description="Helical" evidence="3">
    <location>
        <begin position="473"/>
        <end position="496"/>
    </location>
</feature>
<keyword evidence="3" id="KW-1133">Transmembrane helix</keyword>
<dbReference type="AlphaFoldDB" id="A0A1G2U711"/>
<evidence type="ECO:0000313" key="5">
    <source>
        <dbReference type="Proteomes" id="UP000176800"/>
    </source>
</evidence>
<feature type="transmembrane region" description="Helical" evidence="3">
    <location>
        <begin position="79"/>
        <end position="99"/>
    </location>
</feature>
<dbReference type="InterPro" id="IPR019734">
    <property type="entry name" value="TPR_rpt"/>
</dbReference>
<feature type="transmembrane region" description="Helical" evidence="3">
    <location>
        <begin position="281"/>
        <end position="302"/>
    </location>
</feature>
<evidence type="ECO:0000256" key="2">
    <source>
        <dbReference type="SAM" id="MobiDB-lite"/>
    </source>
</evidence>
<feature type="transmembrane region" description="Helical" evidence="3">
    <location>
        <begin position="20"/>
        <end position="37"/>
    </location>
</feature>
<feature type="transmembrane region" description="Helical" evidence="3">
    <location>
        <begin position="138"/>
        <end position="161"/>
    </location>
</feature>
<evidence type="ECO:0000256" key="1">
    <source>
        <dbReference type="PROSITE-ProRule" id="PRU00339"/>
    </source>
</evidence>
<dbReference type="Gene3D" id="1.25.40.10">
    <property type="entry name" value="Tetratricopeptide repeat domain"/>
    <property type="match status" value="1"/>
</dbReference>
<keyword evidence="3" id="KW-0812">Transmembrane</keyword>
<feature type="transmembrane region" description="Helical" evidence="3">
    <location>
        <begin position="207"/>
        <end position="226"/>
    </location>
</feature>
<reference evidence="4 5" key="1">
    <citation type="journal article" date="2016" name="Nat. Commun.">
        <title>Thousands of microbial genomes shed light on interconnected biogeochemical processes in an aquifer system.</title>
        <authorList>
            <person name="Anantharaman K."/>
            <person name="Brown C.T."/>
            <person name="Hug L.A."/>
            <person name="Sharon I."/>
            <person name="Castelle C.J."/>
            <person name="Probst A.J."/>
            <person name="Thomas B.C."/>
            <person name="Singh A."/>
            <person name="Wilkins M.J."/>
            <person name="Karaoz U."/>
            <person name="Brodie E.L."/>
            <person name="Williams K.H."/>
            <person name="Hubbard S.S."/>
            <person name="Banfield J.F."/>
        </authorList>
    </citation>
    <scope>NUCLEOTIDE SEQUENCE [LARGE SCALE GENOMIC DNA]</scope>
</reference>
<keyword evidence="1" id="KW-0802">TPR repeat</keyword>
<dbReference type="PANTHER" id="PTHR12558:SF13">
    <property type="entry name" value="CELL DIVISION CYCLE PROTEIN 27 HOMOLOG"/>
    <property type="match status" value="1"/>
</dbReference>
<dbReference type="PROSITE" id="PS50005">
    <property type="entry name" value="TPR"/>
    <property type="match status" value="2"/>
</dbReference>
<protein>
    <submittedName>
        <fullName evidence="4">Uncharacterized protein</fullName>
    </submittedName>
</protein>
<dbReference type="SUPFAM" id="SSF48452">
    <property type="entry name" value="TPR-like"/>
    <property type="match status" value="1"/>
</dbReference>
<feature type="transmembrane region" description="Helical" evidence="3">
    <location>
        <begin position="386"/>
        <end position="408"/>
    </location>
</feature>
<sequence>MEESYSVAVPAEKKFSIWKISYFIIGIFAFILPFFILPVDMPFQMGKGLLFVIAVILALVFYIVSVIKEAKLEVPANLLFLSALVIPLVFLLSAIVNGFNQLGVLGYSFELGTVSSIVIAFIFLFLVSALFQKKENIFLSILGFFISALVVSLFQLVRLFAGADFLSLGILTMPSSNLIGNWNELGFFFGAVAIMTTITLEMVTLTRVFKTIAIILFVFSIFFLLLVNSTMAWVVTAVFCLIFFIYLVSFDKLTVGRTPLQASEVAEQNQNQNQNSKARKVSLYALLLVIIAIVAIVSRGGIGQWMTEKFGISDIEVRPSWVSTIEVSKMTLEKSPLLGVGPSEFSKEWLLYKPLDVNSTVFWNIDFVHGIGLIPTFVVTTGALGILAWAFFFLMLVLVGIRAIFFSVGDPFSRFLIISSFLVSLYLWVVAVIYVPNVTIFVLAYFFTGLFIASLLRESLIRKKVFSLHHPKISFISVLVLIVVLIGAISIGYLIVQKTLSFVYFQKGVNIANQGQNLDEAENFLSRAASLGGYDIYHRALSELHTLRLSNILSQQNVADPEAAVAEAQQVLTSSITSAQTAVNIDSTNYQNWVTLGNIYSNLVSPPFSVPGAYESAKEAYEKALSFNPHNPFIYLSLGRLEVANNNLEAAKKFTEKSIEKKPNYPDAHFLVAQIEVTQGNLTRAIPALETTLILSPNNPGLLFQLGLMKYSGRDFKGAAEAFLAAVTSVPDYANAKYFLGLSLYQLGDTETAIKAFEQVALTNPDNQEIQLILANLRSGKQPFFGVEPPLDNRPEKREELPITETE</sequence>
<feature type="region of interest" description="Disordered" evidence="2">
    <location>
        <begin position="785"/>
        <end position="807"/>
    </location>
</feature>
<dbReference type="Pfam" id="PF14559">
    <property type="entry name" value="TPR_19"/>
    <property type="match status" value="1"/>
</dbReference>
<feature type="transmembrane region" description="Helical" evidence="3">
    <location>
        <begin position="49"/>
        <end position="67"/>
    </location>
</feature>
<dbReference type="Pfam" id="PF13432">
    <property type="entry name" value="TPR_16"/>
    <property type="match status" value="1"/>
</dbReference>
<feature type="transmembrane region" description="Helical" evidence="3">
    <location>
        <begin position="181"/>
        <end position="200"/>
    </location>
</feature>
<feature type="repeat" description="TPR" evidence="1">
    <location>
        <begin position="734"/>
        <end position="767"/>
    </location>
</feature>
<dbReference type="InterPro" id="IPR011990">
    <property type="entry name" value="TPR-like_helical_dom_sf"/>
</dbReference>
<name>A0A1G2U711_9BACT</name>
<dbReference type="PANTHER" id="PTHR12558">
    <property type="entry name" value="CELL DIVISION CYCLE 16,23,27"/>
    <property type="match status" value="1"/>
</dbReference>
<organism evidence="4 5">
    <name type="scientific">Candidatus Zambryskibacteria bacterium RIFCSPLOWO2_01_FULL_45_21</name>
    <dbReference type="NCBI Taxonomy" id="1802761"/>
    <lineage>
        <taxon>Bacteria</taxon>
        <taxon>Candidatus Zambryskiibacteriota</taxon>
    </lineage>
</organism>